<dbReference type="InterPro" id="IPR029058">
    <property type="entry name" value="AB_hydrolase_fold"/>
</dbReference>
<reference evidence="2" key="2">
    <citation type="journal article" date="2024" name="Plant">
        <title>Genomic evolution and insights into agronomic trait innovations of Sesamum species.</title>
        <authorList>
            <person name="Miao H."/>
            <person name="Wang L."/>
            <person name="Qu L."/>
            <person name="Liu H."/>
            <person name="Sun Y."/>
            <person name="Le M."/>
            <person name="Wang Q."/>
            <person name="Wei S."/>
            <person name="Zheng Y."/>
            <person name="Lin W."/>
            <person name="Duan Y."/>
            <person name="Cao H."/>
            <person name="Xiong S."/>
            <person name="Wang X."/>
            <person name="Wei L."/>
            <person name="Li C."/>
            <person name="Ma Q."/>
            <person name="Ju M."/>
            <person name="Zhao R."/>
            <person name="Li G."/>
            <person name="Mu C."/>
            <person name="Tian Q."/>
            <person name="Mei H."/>
            <person name="Zhang T."/>
            <person name="Gao T."/>
            <person name="Zhang H."/>
        </authorList>
    </citation>
    <scope>NUCLEOTIDE SEQUENCE</scope>
    <source>
        <strain evidence="2">K16</strain>
    </source>
</reference>
<evidence type="ECO:0000313" key="2">
    <source>
        <dbReference type="EMBL" id="KAK4397833.1"/>
    </source>
</evidence>
<keyword evidence="3" id="KW-1185">Reference proteome</keyword>
<feature type="domain" description="Partial AB-hydrolase lipase" evidence="1">
    <location>
        <begin position="17"/>
        <end position="68"/>
    </location>
</feature>
<comment type="caution">
    <text evidence="2">The sequence shown here is derived from an EMBL/GenBank/DDBJ whole genome shotgun (WGS) entry which is preliminary data.</text>
</comment>
<sequence>MGLYSGDYTDGICKSRVEAQGYSCEEHKVTTKDGYILSLQRIPTGRSDGKKTGAKPPVLLQHGLMSVATHNPILYFI</sequence>
<dbReference type="SUPFAM" id="SSF53474">
    <property type="entry name" value="alpha/beta-Hydrolases"/>
    <property type="match status" value="1"/>
</dbReference>
<evidence type="ECO:0000259" key="1">
    <source>
        <dbReference type="Pfam" id="PF04083"/>
    </source>
</evidence>
<evidence type="ECO:0000313" key="3">
    <source>
        <dbReference type="Proteomes" id="UP001289374"/>
    </source>
</evidence>
<dbReference type="InterPro" id="IPR006693">
    <property type="entry name" value="AB_hydrolase_lipase"/>
</dbReference>
<gene>
    <name evidence="2" type="ORF">Sango_1258800</name>
</gene>
<dbReference type="AlphaFoldDB" id="A0AAE2BUA0"/>
<dbReference type="Pfam" id="PF04083">
    <property type="entry name" value="Abhydro_lipase"/>
    <property type="match status" value="1"/>
</dbReference>
<accession>A0AAE2BUA0</accession>
<organism evidence="2 3">
    <name type="scientific">Sesamum angolense</name>
    <dbReference type="NCBI Taxonomy" id="2727404"/>
    <lineage>
        <taxon>Eukaryota</taxon>
        <taxon>Viridiplantae</taxon>
        <taxon>Streptophyta</taxon>
        <taxon>Embryophyta</taxon>
        <taxon>Tracheophyta</taxon>
        <taxon>Spermatophyta</taxon>
        <taxon>Magnoliopsida</taxon>
        <taxon>eudicotyledons</taxon>
        <taxon>Gunneridae</taxon>
        <taxon>Pentapetalae</taxon>
        <taxon>asterids</taxon>
        <taxon>lamiids</taxon>
        <taxon>Lamiales</taxon>
        <taxon>Pedaliaceae</taxon>
        <taxon>Sesamum</taxon>
    </lineage>
</organism>
<protein>
    <submittedName>
        <fullName evidence="2">Lipase member M</fullName>
    </submittedName>
</protein>
<dbReference type="PANTHER" id="PTHR11005">
    <property type="entry name" value="LYSOSOMAL ACID LIPASE-RELATED"/>
    <property type="match status" value="1"/>
</dbReference>
<dbReference type="Proteomes" id="UP001289374">
    <property type="component" value="Unassembled WGS sequence"/>
</dbReference>
<reference evidence="2" key="1">
    <citation type="submission" date="2020-06" db="EMBL/GenBank/DDBJ databases">
        <authorList>
            <person name="Li T."/>
            <person name="Hu X."/>
            <person name="Zhang T."/>
            <person name="Song X."/>
            <person name="Zhang H."/>
            <person name="Dai N."/>
            <person name="Sheng W."/>
            <person name="Hou X."/>
            <person name="Wei L."/>
        </authorList>
    </citation>
    <scope>NUCLEOTIDE SEQUENCE</scope>
    <source>
        <strain evidence="2">K16</strain>
        <tissue evidence="2">Leaf</tissue>
    </source>
</reference>
<dbReference type="Gene3D" id="3.40.50.1820">
    <property type="entry name" value="alpha/beta hydrolase"/>
    <property type="match status" value="1"/>
</dbReference>
<proteinExistence type="predicted"/>
<dbReference type="EMBL" id="JACGWL010000007">
    <property type="protein sequence ID" value="KAK4397833.1"/>
    <property type="molecule type" value="Genomic_DNA"/>
</dbReference>
<name>A0AAE2BUA0_9LAMI</name>
<dbReference type="GO" id="GO:0006629">
    <property type="term" value="P:lipid metabolic process"/>
    <property type="evidence" value="ECO:0007669"/>
    <property type="project" value="InterPro"/>
</dbReference>